<evidence type="ECO:0000313" key="2">
    <source>
        <dbReference type="EMBL" id="SCM74863.1"/>
    </source>
</evidence>
<accession>A0A212LBB6</accession>
<dbReference type="RefSeq" id="WP_288199846.1">
    <property type="nucleotide sequence ID" value="NZ_LT608334.1"/>
</dbReference>
<reference evidence="2" key="1">
    <citation type="submission" date="2016-08" db="EMBL/GenBank/DDBJ databases">
        <authorList>
            <person name="Seilhamer J.J."/>
        </authorList>
    </citation>
    <scope>NUCLEOTIDE SEQUENCE</scope>
    <source>
        <strain evidence="2">86</strain>
    </source>
</reference>
<protein>
    <submittedName>
        <fullName evidence="2">Putative chemotaxis protein</fullName>
    </submittedName>
</protein>
<sequence length="394" mass="41420">MIARLLLLVSLLAAGPLAAADAPSDAIPPFEMVRTLQTLQAQIAGGNAAAVAAQRELLVVMEGKFLAADPAVWQDARNARGAVTYTLSGGSPRLMRSLLALTPPIAVDADLAAGALAYIDNREDEARKRLLPLDARSLPMSLGGQVALVQAGLVAREDIGRAIRLLDDARLLMPGTLVEEAALRREVFLVAQTGNLDRFEFLSRQYLRRFGTSIYAEDFRQRFATAIARLGIADGDDRFPRLEAILKSSDPENQRALFLQLAQAAVVHGKLGTARAAAADAAALAPLGGGDAMRAGLYDAAASIAVGNDIGEVQKRLAGLNRRQLGRRDTDLLDAAIAVAAAVGEVPATPAPIEPVAVVAADTKRGDAWVTGTMRTAEADLSTADALLEKANSP</sequence>
<dbReference type="EMBL" id="FMJD01000005">
    <property type="protein sequence ID" value="SCM74863.1"/>
    <property type="molecule type" value="Genomic_DNA"/>
</dbReference>
<name>A0A212LBB6_9HYPH</name>
<proteinExistence type="predicted"/>
<feature type="chain" id="PRO_5013030199" evidence="1">
    <location>
        <begin position="20"/>
        <end position="394"/>
    </location>
</feature>
<dbReference type="AlphaFoldDB" id="A0A212LBB6"/>
<gene>
    <name evidence="2" type="ORF">KL86PLE_130379</name>
</gene>
<feature type="signal peptide" evidence="1">
    <location>
        <begin position="1"/>
        <end position="19"/>
    </location>
</feature>
<organism evidence="2">
    <name type="scientific">uncultured Pleomorphomonas sp</name>
    <dbReference type="NCBI Taxonomy" id="442121"/>
    <lineage>
        <taxon>Bacteria</taxon>
        <taxon>Pseudomonadati</taxon>
        <taxon>Pseudomonadota</taxon>
        <taxon>Alphaproteobacteria</taxon>
        <taxon>Hyphomicrobiales</taxon>
        <taxon>Pleomorphomonadaceae</taxon>
        <taxon>Pleomorphomonas</taxon>
        <taxon>environmental samples</taxon>
    </lineage>
</organism>
<keyword evidence="1" id="KW-0732">Signal</keyword>
<evidence type="ECO:0000256" key="1">
    <source>
        <dbReference type="SAM" id="SignalP"/>
    </source>
</evidence>